<protein>
    <submittedName>
        <fullName evidence="2">Uncharacterized protein</fullName>
    </submittedName>
</protein>
<gene>
    <name evidence="2" type="ORF">AABB24_019555</name>
</gene>
<evidence type="ECO:0000256" key="1">
    <source>
        <dbReference type="SAM" id="MobiDB-lite"/>
    </source>
</evidence>
<name>A0ABD2TH26_9SOLN</name>
<keyword evidence="3" id="KW-1185">Reference proteome</keyword>
<proteinExistence type="predicted"/>
<evidence type="ECO:0000313" key="2">
    <source>
        <dbReference type="EMBL" id="KAL3355539.1"/>
    </source>
</evidence>
<dbReference type="Proteomes" id="UP001627284">
    <property type="component" value="Unassembled WGS sequence"/>
</dbReference>
<reference evidence="2 3" key="1">
    <citation type="submission" date="2024-05" db="EMBL/GenBank/DDBJ databases">
        <title>De novo assembly of an allotetraploid wild potato.</title>
        <authorList>
            <person name="Hosaka A.J."/>
        </authorList>
    </citation>
    <scope>NUCLEOTIDE SEQUENCE [LARGE SCALE GENOMIC DNA]</scope>
    <source>
        <tissue evidence="2">Young leaves</tissue>
    </source>
</reference>
<feature type="region of interest" description="Disordered" evidence="1">
    <location>
        <begin position="136"/>
        <end position="166"/>
    </location>
</feature>
<sequence>MNCWACVKYNPGDICQGCILSVTFSPLNDDLGSCLRILAEENHIENVTATDLRNILLPLTAEQRVTYIQNLLRRSTGFFNSLTCFIRQLVRRVLNRLFHVMQQPLNPALDIIEISSDVIEVNEEVAGVVNQIAQAESTASNEIDDSDSSGSSSSHRNDPTYYPGQA</sequence>
<dbReference type="EMBL" id="JBJKTR010000011">
    <property type="protein sequence ID" value="KAL3355539.1"/>
    <property type="molecule type" value="Genomic_DNA"/>
</dbReference>
<dbReference type="AlphaFoldDB" id="A0ABD2TH26"/>
<accession>A0ABD2TH26</accession>
<comment type="caution">
    <text evidence="2">The sequence shown here is derived from an EMBL/GenBank/DDBJ whole genome shotgun (WGS) entry which is preliminary data.</text>
</comment>
<organism evidence="2 3">
    <name type="scientific">Solanum stoloniferum</name>
    <dbReference type="NCBI Taxonomy" id="62892"/>
    <lineage>
        <taxon>Eukaryota</taxon>
        <taxon>Viridiplantae</taxon>
        <taxon>Streptophyta</taxon>
        <taxon>Embryophyta</taxon>
        <taxon>Tracheophyta</taxon>
        <taxon>Spermatophyta</taxon>
        <taxon>Magnoliopsida</taxon>
        <taxon>eudicotyledons</taxon>
        <taxon>Gunneridae</taxon>
        <taxon>Pentapetalae</taxon>
        <taxon>asterids</taxon>
        <taxon>lamiids</taxon>
        <taxon>Solanales</taxon>
        <taxon>Solanaceae</taxon>
        <taxon>Solanoideae</taxon>
        <taxon>Solaneae</taxon>
        <taxon>Solanum</taxon>
    </lineage>
</organism>
<evidence type="ECO:0000313" key="3">
    <source>
        <dbReference type="Proteomes" id="UP001627284"/>
    </source>
</evidence>